<feature type="chain" id="PRO_5025382641" evidence="2">
    <location>
        <begin position="20"/>
        <end position="351"/>
    </location>
</feature>
<dbReference type="Gene3D" id="2.60.130.10">
    <property type="entry name" value="Aromatic compound dioxygenase"/>
    <property type="match status" value="1"/>
</dbReference>
<dbReference type="PANTHER" id="PTHR34315">
    <property type="match status" value="1"/>
</dbReference>
<dbReference type="AlphaFoldDB" id="A0A6A5U469"/>
<feature type="region of interest" description="Disordered" evidence="1">
    <location>
        <begin position="332"/>
        <end position="351"/>
    </location>
</feature>
<accession>A0A6A5U469</accession>
<evidence type="ECO:0000256" key="2">
    <source>
        <dbReference type="SAM" id="SignalP"/>
    </source>
</evidence>
<dbReference type="EMBL" id="ML976993">
    <property type="protein sequence ID" value="KAF1955937.1"/>
    <property type="molecule type" value="Genomic_DNA"/>
</dbReference>
<organism evidence="3 4">
    <name type="scientific">Byssothecium circinans</name>
    <dbReference type="NCBI Taxonomy" id="147558"/>
    <lineage>
        <taxon>Eukaryota</taxon>
        <taxon>Fungi</taxon>
        <taxon>Dikarya</taxon>
        <taxon>Ascomycota</taxon>
        <taxon>Pezizomycotina</taxon>
        <taxon>Dothideomycetes</taxon>
        <taxon>Pleosporomycetidae</taxon>
        <taxon>Pleosporales</taxon>
        <taxon>Massarineae</taxon>
        <taxon>Massarinaceae</taxon>
        <taxon>Byssothecium</taxon>
    </lineage>
</organism>
<dbReference type="InterPro" id="IPR015889">
    <property type="entry name" value="Intradiol_dOase_core"/>
</dbReference>
<dbReference type="PANTHER" id="PTHR34315:SF1">
    <property type="entry name" value="INTRADIOL RING-CLEAVAGE DIOXYGENASES DOMAIN-CONTAINING PROTEIN-RELATED"/>
    <property type="match status" value="1"/>
</dbReference>
<name>A0A6A5U469_9PLEO</name>
<dbReference type="GO" id="GO:0016702">
    <property type="term" value="F:oxidoreductase activity, acting on single donors with incorporation of molecular oxygen, incorporation of two atoms of oxygen"/>
    <property type="evidence" value="ECO:0007669"/>
    <property type="project" value="InterPro"/>
</dbReference>
<evidence type="ECO:0000313" key="4">
    <source>
        <dbReference type="Proteomes" id="UP000800035"/>
    </source>
</evidence>
<gene>
    <name evidence="3" type="ORF">CC80DRAFT_446904</name>
</gene>
<dbReference type="SUPFAM" id="SSF49482">
    <property type="entry name" value="Aromatic compound dioxygenase"/>
    <property type="match status" value="1"/>
</dbReference>
<protein>
    <submittedName>
        <fullName evidence="3">Aromatic compound dioxygenase</fullName>
    </submittedName>
</protein>
<keyword evidence="4" id="KW-1185">Reference proteome</keyword>
<dbReference type="Proteomes" id="UP000800035">
    <property type="component" value="Unassembled WGS sequence"/>
</dbReference>
<dbReference type="CDD" id="cd03457">
    <property type="entry name" value="intradiol_dioxygenase_like"/>
    <property type="match status" value="1"/>
</dbReference>
<dbReference type="OrthoDB" id="121380at2759"/>
<reference evidence="3" key="1">
    <citation type="journal article" date="2020" name="Stud. Mycol.">
        <title>101 Dothideomycetes genomes: a test case for predicting lifestyles and emergence of pathogens.</title>
        <authorList>
            <person name="Haridas S."/>
            <person name="Albert R."/>
            <person name="Binder M."/>
            <person name="Bloem J."/>
            <person name="Labutti K."/>
            <person name="Salamov A."/>
            <person name="Andreopoulos B."/>
            <person name="Baker S."/>
            <person name="Barry K."/>
            <person name="Bills G."/>
            <person name="Bluhm B."/>
            <person name="Cannon C."/>
            <person name="Castanera R."/>
            <person name="Culley D."/>
            <person name="Daum C."/>
            <person name="Ezra D."/>
            <person name="Gonzalez J."/>
            <person name="Henrissat B."/>
            <person name="Kuo A."/>
            <person name="Liang C."/>
            <person name="Lipzen A."/>
            <person name="Lutzoni F."/>
            <person name="Magnuson J."/>
            <person name="Mondo S."/>
            <person name="Nolan M."/>
            <person name="Ohm R."/>
            <person name="Pangilinan J."/>
            <person name="Park H.-J."/>
            <person name="Ramirez L."/>
            <person name="Alfaro M."/>
            <person name="Sun H."/>
            <person name="Tritt A."/>
            <person name="Yoshinaga Y."/>
            <person name="Zwiers L.-H."/>
            <person name="Turgeon B."/>
            <person name="Goodwin S."/>
            <person name="Spatafora J."/>
            <person name="Crous P."/>
            <person name="Grigoriev I."/>
        </authorList>
    </citation>
    <scope>NUCLEOTIDE SEQUENCE</scope>
    <source>
        <strain evidence="3">CBS 675.92</strain>
    </source>
</reference>
<proteinExistence type="predicted"/>
<feature type="signal peptide" evidence="2">
    <location>
        <begin position="1"/>
        <end position="19"/>
    </location>
</feature>
<keyword evidence="3" id="KW-0560">Oxidoreductase</keyword>
<keyword evidence="2" id="KW-0732">Signal</keyword>
<evidence type="ECO:0000313" key="3">
    <source>
        <dbReference type="EMBL" id="KAF1955937.1"/>
    </source>
</evidence>
<evidence type="ECO:0000256" key="1">
    <source>
        <dbReference type="SAM" id="MobiDB-lite"/>
    </source>
</evidence>
<keyword evidence="3" id="KW-0223">Dioxygenase</keyword>
<sequence length="351" mass="37400">MVVLSKSLALAASFSVVLAHPGHDVGAEAAERSESLNKLQYRSLAHCADKLKARGIEAANIARRKAAVNTLRAKRSLKPRDFEDVLNTDHKSNETYSEDTPADILFGSNNSCILTPEVTEGPYYVSGELVRRDVRDGQTGVSLTYEVQIIDVTTCDPLPEVYLEQWAANATGVYGGIPGGNGNGISDPSNINNTAFRGIQGSDADGVVIFDTIFPGHYTNRTAHIHVLAHHDATLLPNNTLSGGTISHVGQLFFDQSLISLVEATAPYNTNTQPLTTNAQDGIFAEEAATTDPVLHYSLVGNDISEGLFGWIAFGLDPRIQKKVNAAATWTEHGGKLNSRGPGGPGGPPPS</sequence>
<dbReference type="GO" id="GO:0005506">
    <property type="term" value="F:iron ion binding"/>
    <property type="evidence" value="ECO:0007669"/>
    <property type="project" value="InterPro"/>
</dbReference>